<keyword evidence="3" id="KW-1185">Reference proteome</keyword>
<feature type="chain" id="PRO_5015135159" evidence="1">
    <location>
        <begin position="25"/>
        <end position="133"/>
    </location>
</feature>
<sequence length="133" mass="14700">MRLSCNLIFVATTIIAASSNYVFAAGNEIPNSIYAGMSNLVLSATTIDNNQPTRLNVAYGKLATINKIYTQEEKKVGCRHQNEGVDARRVTVYLFRKNDIAYWVKLPTLSDGLVALQLRLKVTLGKMLSSKSD</sequence>
<keyword evidence="1" id="KW-0732">Signal</keyword>
<name>A0A2P4X969_9STRA</name>
<protein>
    <submittedName>
        <fullName evidence="2">Uncharacterized protein</fullName>
    </submittedName>
</protein>
<feature type="signal peptide" evidence="1">
    <location>
        <begin position="1"/>
        <end position="24"/>
    </location>
</feature>
<evidence type="ECO:0000313" key="2">
    <source>
        <dbReference type="EMBL" id="POM62095.1"/>
    </source>
</evidence>
<reference evidence="2 3" key="1">
    <citation type="journal article" date="2017" name="Genome Biol. Evol.">
        <title>Phytophthora megakarya and P. palmivora, closely related causal agents of cacao black pod rot, underwent increases in genome sizes and gene numbers by different mechanisms.</title>
        <authorList>
            <person name="Ali S.S."/>
            <person name="Shao J."/>
            <person name="Lary D.J."/>
            <person name="Kronmiller B."/>
            <person name="Shen D."/>
            <person name="Strem M.D."/>
            <person name="Amoako-Attah I."/>
            <person name="Akrofi A.Y."/>
            <person name="Begoude B.A."/>
            <person name="Ten Hoopen G.M."/>
            <person name="Coulibaly K."/>
            <person name="Kebe B.I."/>
            <person name="Melnick R.L."/>
            <person name="Guiltinan M.J."/>
            <person name="Tyler B.M."/>
            <person name="Meinhardt L.W."/>
            <person name="Bailey B.A."/>
        </authorList>
    </citation>
    <scope>NUCLEOTIDE SEQUENCE [LARGE SCALE GENOMIC DNA]</scope>
    <source>
        <strain evidence="3">sbr112.9</strain>
    </source>
</reference>
<gene>
    <name evidence="2" type="ORF">PHPALM_28787</name>
</gene>
<proteinExistence type="predicted"/>
<dbReference type="AlphaFoldDB" id="A0A2P4X969"/>
<evidence type="ECO:0000313" key="3">
    <source>
        <dbReference type="Proteomes" id="UP000237271"/>
    </source>
</evidence>
<dbReference type="Proteomes" id="UP000237271">
    <property type="component" value="Unassembled WGS sequence"/>
</dbReference>
<organism evidence="2 3">
    <name type="scientific">Phytophthora palmivora</name>
    <dbReference type="NCBI Taxonomy" id="4796"/>
    <lineage>
        <taxon>Eukaryota</taxon>
        <taxon>Sar</taxon>
        <taxon>Stramenopiles</taxon>
        <taxon>Oomycota</taxon>
        <taxon>Peronosporomycetes</taxon>
        <taxon>Peronosporales</taxon>
        <taxon>Peronosporaceae</taxon>
        <taxon>Phytophthora</taxon>
    </lineage>
</organism>
<accession>A0A2P4X969</accession>
<evidence type="ECO:0000256" key="1">
    <source>
        <dbReference type="SAM" id="SignalP"/>
    </source>
</evidence>
<dbReference type="EMBL" id="NCKW01015663">
    <property type="protein sequence ID" value="POM62095.1"/>
    <property type="molecule type" value="Genomic_DNA"/>
</dbReference>
<comment type="caution">
    <text evidence="2">The sequence shown here is derived from an EMBL/GenBank/DDBJ whole genome shotgun (WGS) entry which is preliminary data.</text>
</comment>